<proteinExistence type="predicted"/>
<evidence type="ECO:0000313" key="3">
    <source>
        <dbReference type="Proteomes" id="UP001221150"/>
    </source>
</evidence>
<dbReference type="Pfam" id="PF19631">
    <property type="entry name" value="Trypco2"/>
    <property type="match status" value="1"/>
</dbReference>
<accession>A0ABT6A630</accession>
<keyword evidence="3" id="KW-1185">Reference proteome</keyword>
<feature type="domain" description="Trypsin-co-occurring" evidence="1">
    <location>
        <begin position="2"/>
        <end position="74"/>
    </location>
</feature>
<dbReference type="RefSeq" id="WP_276109655.1">
    <property type="nucleotide sequence ID" value="NZ_JARJBB010000007.1"/>
</dbReference>
<comment type="caution">
    <text evidence="2">The sequence shown here is derived from an EMBL/GenBank/DDBJ whole genome shotgun (WGS) entry which is preliminary data.</text>
</comment>
<dbReference type="Proteomes" id="UP001221150">
    <property type="component" value="Unassembled WGS sequence"/>
</dbReference>
<dbReference type="InterPro" id="IPR045608">
    <property type="entry name" value="Trypco2"/>
</dbReference>
<protein>
    <recommendedName>
        <fullName evidence="1">Trypsin-co-occurring domain-containing protein</fullName>
    </recommendedName>
</protein>
<evidence type="ECO:0000259" key="1">
    <source>
        <dbReference type="Pfam" id="PF19631"/>
    </source>
</evidence>
<evidence type="ECO:0000313" key="2">
    <source>
        <dbReference type="EMBL" id="MDF3300100.1"/>
    </source>
</evidence>
<reference evidence="2 3" key="1">
    <citation type="submission" date="2023-03" db="EMBL/GenBank/DDBJ databases">
        <title>Draft genome sequence of Streptomyces sp. K1PA1 isolated from peat swamp forest in Thailand.</title>
        <authorList>
            <person name="Klaysubun C."/>
            <person name="Duangmal K."/>
        </authorList>
    </citation>
    <scope>NUCLEOTIDE SEQUENCE [LARGE SCALE GENOMIC DNA]</scope>
    <source>
        <strain evidence="2 3">K1PA1</strain>
    </source>
</reference>
<sequence>MSLSAAVAGVRHALTKALSDAGDQQVRFGVSGLDLEFHVEVLPGASEDDPAALRVIQSTADPATGHRIKLSLRPVHVNNNRLDELFIGEFTQDPS</sequence>
<gene>
    <name evidence="2" type="ORF">P3H78_15970</name>
</gene>
<organism evidence="2 3">
    <name type="scientific">Streptomyces tropicalis</name>
    <dbReference type="NCBI Taxonomy" id="3034234"/>
    <lineage>
        <taxon>Bacteria</taxon>
        <taxon>Bacillati</taxon>
        <taxon>Actinomycetota</taxon>
        <taxon>Actinomycetes</taxon>
        <taxon>Kitasatosporales</taxon>
        <taxon>Streptomycetaceae</taxon>
        <taxon>Streptomyces</taxon>
    </lineage>
</organism>
<name>A0ABT6A630_9ACTN</name>
<dbReference type="EMBL" id="JARJBB010000007">
    <property type="protein sequence ID" value="MDF3300100.1"/>
    <property type="molecule type" value="Genomic_DNA"/>
</dbReference>